<dbReference type="Proteomes" id="UP000095281">
    <property type="component" value="Unplaced"/>
</dbReference>
<dbReference type="WBParaSite" id="MhA1_Contig277.frz3.gene20">
    <property type="protein sequence ID" value="MhA1_Contig277.frz3.gene20"/>
    <property type="gene ID" value="MhA1_Contig277.frz3.gene20"/>
</dbReference>
<organism evidence="1 2">
    <name type="scientific">Meloidogyne hapla</name>
    <name type="common">Root-knot nematode worm</name>
    <dbReference type="NCBI Taxonomy" id="6305"/>
    <lineage>
        <taxon>Eukaryota</taxon>
        <taxon>Metazoa</taxon>
        <taxon>Ecdysozoa</taxon>
        <taxon>Nematoda</taxon>
        <taxon>Chromadorea</taxon>
        <taxon>Rhabditida</taxon>
        <taxon>Tylenchina</taxon>
        <taxon>Tylenchomorpha</taxon>
        <taxon>Tylenchoidea</taxon>
        <taxon>Meloidogynidae</taxon>
        <taxon>Meloidogyninae</taxon>
        <taxon>Meloidogyne</taxon>
    </lineage>
</organism>
<sequence length="72" mass="8996">MKLNWIQSILDFNQLESFRQTNRFFCAFIDGHEKELARERNWYPYPPFSYDKKERPVPVYVRLRWSKMFCLD</sequence>
<dbReference type="AlphaFoldDB" id="A0A1I8BL11"/>
<name>A0A1I8BL11_MELHA</name>
<accession>A0A1I8BL11</accession>
<reference evidence="2" key="1">
    <citation type="submission" date="2016-11" db="UniProtKB">
        <authorList>
            <consortium name="WormBaseParasite"/>
        </authorList>
    </citation>
    <scope>IDENTIFICATION</scope>
</reference>
<protein>
    <submittedName>
        <fullName evidence="2">F-box domain-containing protein</fullName>
    </submittedName>
</protein>
<proteinExistence type="predicted"/>
<keyword evidence="1" id="KW-1185">Reference proteome</keyword>
<evidence type="ECO:0000313" key="2">
    <source>
        <dbReference type="WBParaSite" id="MhA1_Contig277.frz3.gene20"/>
    </source>
</evidence>
<evidence type="ECO:0000313" key="1">
    <source>
        <dbReference type="Proteomes" id="UP000095281"/>
    </source>
</evidence>